<keyword evidence="2" id="KW-1185">Reference proteome</keyword>
<sequence length="55" mass="6325">MRIGNCSDPDIAFLETPSTARDWNTTYLSIWVAKLFEPAVELTHLKSRDSQQHYA</sequence>
<dbReference type="Proteomes" id="UP000232003">
    <property type="component" value="Chromosome"/>
</dbReference>
<gene>
    <name evidence="1" type="ORF">COO91_08275</name>
</gene>
<name>A0A2K8T373_9NOSO</name>
<dbReference type="AlphaFoldDB" id="A0A2K8T373"/>
<proteinExistence type="predicted"/>
<evidence type="ECO:0000313" key="2">
    <source>
        <dbReference type="Proteomes" id="UP000232003"/>
    </source>
</evidence>
<protein>
    <submittedName>
        <fullName evidence="1">Uncharacterized protein</fullName>
    </submittedName>
</protein>
<organism evidence="1 2">
    <name type="scientific">Nostoc flagelliforme CCNUN1</name>
    <dbReference type="NCBI Taxonomy" id="2038116"/>
    <lineage>
        <taxon>Bacteria</taxon>
        <taxon>Bacillati</taxon>
        <taxon>Cyanobacteriota</taxon>
        <taxon>Cyanophyceae</taxon>
        <taxon>Nostocales</taxon>
        <taxon>Nostocaceae</taxon>
        <taxon>Nostoc</taxon>
    </lineage>
</organism>
<evidence type="ECO:0000313" key="1">
    <source>
        <dbReference type="EMBL" id="AUB42168.1"/>
    </source>
</evidence>
<dbReference type="KEGG" id="nfl:COO91_08275"/>
<reference evidence="1 2" key="1">
    <citation type="submission" date="2017-11" db="EMBL/GenBank/DDBJ databases">
        <title>Complete genome of a free-living desiccation-tolerant cyanobacterium and its photosynthetic adaptation to extreme terrestrial habitat.</title>
        <authorList>
            <person name="Shang J."/>
        </authorList>
    </citation>
    <scope>NUCLEOTIDE SEQUENCE [LARGE SCALE GENOMIC DNA]</scope>
    <source>
        <strain evidence="1 2">CCNUN1</strain>
    </source>
</reference>
<accession>A0A2K8T373</accession>
<dbReference type="EMBL" id="CP024785">
    <property type="protein sequence ID" value="AUB42168.1"/>
    <property type="molecule type" value="Genomic_DNA"/>
</dbReference>